<dbReference type="InterPro" id="IPR007110">
    <property type="entry name" value="Ig-like_dom"/>
</dbReference>
<dbReference type="PANTHER" id="PTHR23266">
    <property type="entry name" value="IMMUNOGLOBULIN HEAVY CHAIN"/>
    <property type="match status" value="1"/>
</dbReference>
<keyword evidence="6" id="KW-1185">Reference proteome</keyword>
<evidence type="ECO:0000313" key="6">
    <source>
        <dbReference type="Proteomes" id="UP000613066"/>
    </source>
</evidence>
<dbReference type="Proteomes" id="UP000613066">
    <property type="component" value="Unassembled WGS sequence"/>
</dbReference>
<evidence type="ECO:0000259" key="4">
    <source>
        <dbReference type="PROSITE" id="PS50835"/>
    </source>
</evidence>
<comment type="caution">
    <text evidence="5">The sequence shown here is derived from an EMBL/GenBank/DDBJ whole genome shotgun (WGS) entry which is preliminary data.</text>
</comment>
<feature type="non-terminal residue" evidence="5">
    <location>
        <position position="105"/>
    </location>
</feature>
<dbReference type="OrthoDB" id="9120674at2759"/>
<keyword evidence="3" id="KW-1280">Immunoglobulin</keyword>
<evidence type="ECO:0000256" key="2">
    <source>
        <dbReference type="ARBA" id="ARBA00023130"/>
    </source>
</evidence>
<proteinExistence type="predicted"/>
<feature type="non-terminal residue" evidence="5">
    <location>
        <position position="1"/>
    </location>
</feature>
<protein>
    <submittedName>
        <fullName evidence="5">HV03 protein</fullName>
    </submittedName>
</protein>
<reference evidence="5" key="1">
    <citation type="submission" date="2019-09" db="EMBL/GenBank/DDBJ databases">
        <title>Bird 10,000 Genomes (B10K) Project - Family phase.</title>
        <authorList>
            <person name="Zhang G."/>
        </authorList>
    </citation>
    <scope>NUCLEOTIDE SEQUENCE</scope>
    <source>
        <strain evidence="5">B10K-DU-001-08</strain>
        <tissue evidence="5">Muscle</tissue>
    </source>
</reference>
<dbReference type="InterPro" id="IPR036179">
    <property type="entry name" value="Ig-like_dom_sf"/>
</dbReference>
<keyword evidence="1" id="KW-0391">Immunity</keyword>
<evidence type="ECO:0000256" key="3">
    <source>
        <dbReference type="ARBA" id="ARBA00043265"/>
    </source>
</evidence>
<organism evidence="5 6">
    <name type="scientific">Penelope pileata</name>
    <dbReference type="NCBI Taxonomy" id="1118817"/>
    <lineage>
        <taxon>Eukaryota</taxon>
        <taxon>Metazoa</taxon>
        <taxon>Chordata</taxon>
        <taxon>Craniata</taxon>
        <taxon>Vertebrata</taxon>
        <taxon>Euteleostomi</taxon>
        <taxon>Archelosauria</taxon>
        <taxon>Archosauria</taxon>
        <taxon>Dinosauria</taxon>
        <taxon>Saurischia</taxon>
        <taxon>Theropoda</taxon>
        <taxon>Coelurosauria</taxon>
        <taxon>Aves</taxon>
        <taxon>Neognathae</taxon>
        <taxon>Galloanserae</taxon>
        <taxon>Galliformes</taxon>
        <taxon>Cracidae</taxon>
        <taxon>Penelope</taxon>
    </lineage>
</organism>
<name>A0A851NHD3_9GALL</name>
<dbReference type="PROSITE" id="PS50835">
    <property type="entry name" value="IG_LIKE"/>
    <property type="match status" value="1"/>
</dbReference>
<gene>
    <name evidence="5" type="primary">Hv03_1</name>
    <name evidence="5" type="ORF">PENPIL_R10050</name>
</gene>
<dbReference type="InterPro" id="IPR013106">
    <property type="entry name" value="Ig_V-set"/>
</dbReference>
<accession>A0A851NHD3</accession>
<dbReference type="GO" id="GO:0005576">
    <property type="term" value="C:extracellular region"/>
    <property type="evidence" value="ECO:0007669"/>
    <property type="project" value="UniProtKB-ARBA"/>
</dbReference>
<dbReference type="InterPro" id="IPR050199">
    <property type="entry name" value="IgHV"/>
</dbReference>
<dbReference type="EMBL" id="WBMW01002162">
    <property type="protein sequence ID" value="NXC42289.1"/>
    <property type="molecule type" value="Genomic_DNA"/>
</dbReference>
<dbReference type="InterPro" id="IPR013783">
    <property type="entry name" value="Ig-like_fold"/>
</dbReference>
<dbReference type="SUPFAM" id="SSF48726">
    <property type="entry name" value="Immunoglobulin"/>
    <property type="match status" value="1"/>
</dbReference>
<dbReference type="AlphaFoldDB" id="A0A851NHD3"/>
<dbReference type="Gene3D" id="2.60.40.10">
    <property type="entry name" value="Immunoglobulins"/>
    <property type="match status" value="1"/>
</dbReference>
<dbReference type="SMART" id="SM00406">
    <property type="entry name" value="IGv"/>
    <property type="match status" value="1"/>
</dbReference>
<dbReference type="Pfam" id="PF07686">
    <property type="entry name" value="V-set"/>
    <property type="match status" value="1"/>
</dbReference>
<sequence length="105" mass="11367">GVCAQWRLVESGGDLKTAGDSVRLSCEGSGFNFIIYDIHWYRQARSGSLEWVSFIGSQSGTTKKYGAAVEGRAAISRNNSQATASLSLHHLHPGDSARYFCAIAR</sequence>
<evidence type="ECO:0000313" key="5">
    <source>
        <dbReference type="EMBL" id="NXC42289.1"/>
    </source>
</evidence>
<evidence type="ECO:0000256" key="1">
    <source>
        <dbReference type="ARBA" id="ARBA00022859"/>
    </source>
</evidence>
<keyword evidence="2" id="KW-1064">Adaptive immunity</keyword>
<dbReference type="GO" id="GO:0002250">
    <property type="term" value="P:adaptive immune response"/>
    <property type="evidence" value="ECO:0007669"/>
    <property type="project" value="UniProtKB-KW"/>
</dbReference>
<feature type="domain" description="Ig-like" evidence="4">
    <location>
        <begin position="19"/>
        <end position="105"/>
    </location>
</feature>
<dbReference type="GO" id="GO:0019814">
    <property type="term" value="C:immunoglobulin complex"/>
    <property type="evidence" value="ECO:0007669"/>
    <property type="project" value="UniProtKB-KW"/>
</dbReference>